<evidence type="ECO:0000313" key="2">
    <source>
        <dbReference type="Proteomes" id="UP000218323"/>
    </source>
</evidence>
<dbReference type="EMBL" id="NWVC01000017">
    <property type="protein sequence ID" value="PCG12979.1"/>
    <property type="molecule type" value="Genomic_DNA"/>
</dbReference>
<protein>
    <submittedName>
        <fullName evidence="1">Uncharacterized protein</fullName>
    </submittedName>
</protein>
<accession>A0A2A4I3A8</accession>
<name>A0A2A4I3A8_9SPHN</name>
<gene>
    <name evidence="1" type="ORF">COA07_17100</name>
</gene>
<organism evidence="1 2">
    <name type="scientific">Sphingomonas adhaesiva</name>
    <dbReference type="NCBI Taxonomy" id="28212"/>
    <lineage>
        <taxon>Bacteria</taxon>
        <taxon>Pseudomonadati</taxon>
        <taxon>Pseudomonadota</taxon>
        <taxon>Alphaproteobacteria</taxon>
        <taxon>Sphingomonadales</taxon>
        <taxon>Sphingomonadaceae</taxon>
        <taxon>Sphingomonas</taxon>
    </lineage>
</organism>
<sequence>MSDVDIDYVRVRARAEMGMAASAKCQPSRLAHLELERRYLTLCCGAAEPADCRQCDLRPECATVLAVRSAA</sequence>
<keyword evidence="2" id="KW-1185">Reference proteome</keyword>
<reference evidence="1 2" key="1">
    <citation type="submission" date="2017-09" db="EMBL/GenBank/DDBJ databases">
        <title>Sphingomonas adhaesiva DSM 7418, whole genome shotgun sequence.</title>
        <authorList>
            <person name="Feng G."/>
            <person name="Zhu H."/>
        </authorList>
    </citation>
    <scope>NUCLEOTIDE SEQUENCE [LARGE SCALE GENOMIC DNA]</scope>
    <source>
        <strain evidence="1 2">DSM 7418</strain>
    </source>
</reference>
<evidence type="ECO:0000313" key="1">
    <source>
        <dbReference type="EMBL" id="PCG12979.1"/>
    </source>
</evidence>
<dbReference type="Proteomes" id="UP000218323">
    <property type="component" value="Unassembled WGS sequence"/>
</dbReference>
<dbReference type="AlphaFoldDB" id="A0A2A4I3A8"/>
<proteinExistence type="predicted"/>
<comment type="caution">
    <text evidence="1">The sequence shown here is derived from an EMBL/GenBank/DDBJ whole genome shotgun (WGS) entry which is preliminary data.</text>
</comment>